<reference evidence="2 3" key="1">
    <citation type="journal article" date="2020" name="ISME J.">
        <title>Uncovering the hidden diversity of litter-decomposition mechanisms in mushroom-forming fungi.</title>
        <authorList>
            <person name="Floudas D."/>
            <person name="Bentzer J."/>
            <person name="Ahren D."/>
            <person name="Johansson T."/>
            <person name="Persson P."/>
            <person name="Tunlid A."/>
        </authorList>
    </citation>
    <scope>NUCLEOTIDE SEQUENCE [LARGE SCALE GENOMIC DNA]</scope>
    <source>
        <strain evidence="2 3">CBS 291.85</strain>
    </source>
</reference>
<dbReference type="AlphaFoldDB" id="A0A8H5FXC2"/>
<feature type="region of interest" description="Disordered" evidence="1">
    <location>
        <begin position="1"/>
        <end position="31"/>
    </location>
</feature>
<dbReference type="Proteomes" id="UP000559256">
    <property type="component" value="Unassembled WGS sequence"/>
</dbReference>
<name>A0A8H5FXC2_9AGAR</name>
<feature type="compositionally biased region" description="Gly residues" evidence="1">
    <location>
        <begin position="1"/>
        <end position="15"/>
    </location>
</feature>
<comment type="caution">
    <text evidence="2">The sequence shown here is derived from an EMBL/GenBank/DDBJ whole genome shotgun (WGS) entry which is preliminary data.</text>
</comment>
<protein>
    <recommendedName>
        <fullName evidence="4">Peroxin/Ferlin domain-containing protein</fullName>
    </recommendedName>
</protein>
<dbReference type="EMBL" id="JAACJM010000067">
    <property type="protein sequence ID" value="KAF5352198.1"/>
    <property type="molecule type" value="Genomic_DNA"/>
</dbReference>
<evidence type="ECO:0000313" key="3">
    <source>
        <dbReference type="Proteomes" id="UP000559256"/>
    </source>
</evidence>
<keyword evidence="3" id="KW-1185">Reference proteome</keyword>
<dbReference type="OrthoDB" id="74314at2759"/>
<accession>A0A8H5FXC2</accession>
<sequence>MLGGSDVGGGTGTGRSGVNDQGEDKGWMCGGDEDGFIYTNDAWQNPSPTPYPGSVTRRRWVRRIWWDEREGGSDG</sequence>
<evidence type="ECO:0008006" key="4">
    <source>
        <dbReference type="Google" id="ProtNLM"/>
    </source>
</evidence>
<evidence type="ECO:0000313" key="2">
    <source>
        <dbReference type="EMBL" id="KAF5352198.1"/>
    </source>
</evidence>
<organism evidence="2 3">
    <name type="scientific">Tetrapyrgos nigripes</name>
    <dbReference type="NCBI Taxonomy" id="182062"/>
    <lineage>
        <taxon>Eukaryota</taxon>
        <taxon>Fungi</taxon>
        <taxon>Dikarya</taxon>
        <taxon>Basidiomycota</taxon>
        <taxon>Agaricomycotina</taxon>
        <taxon>Agaricomycetes</taxon>
        <taxon>Agaricomycetidae</taxon>
        <taxon>Agaricales</taxon>
        <taxon>Marasmiineae</taxon>
        <taxon>Marasmiaceae</taxon>
        <taxon>Tetrapyrgos</taxon>
    </lineage>
</organism>
<proteinExistence type="predicted"/>
<gene>
    <name evidence="2" type="ORF">D9758_009272</name>
</gene>
<evidence type="ECO:0000256" key="1">
    <source>
        <dbReference type="SAM" id="MobiDB-lite"/>
    </source>
</evidence>